<accession>A0A8S5MXK7</accession>
<evidence type="ECO:0000259" key="1">
    <source>
        <dbReference type="Pfam" id="PF20961"/>
    </source>
</evidence>
<dbReference type="EMBL" id="BK015006">
    <property type="protein sequence ID" value="DAD86619.1"/>
    <property type="molecule type" value="Genomic_DNA"/>
</dbReference>
<proteinExistence type="predicted"/>
<dbReference type="InterPro" id="IPR048712">
    <property type="entry name" value="Gp29_gp29PR"/>
</dbReference>
<protein>
    <submittedName>
        <fullName evidence="2">Tail sheath protein</fullName>
    </submittedName>
</protein>
<name>A0A8S5MXK7_9CAUD</name>
<evidence type="ECO:0000313" key="2">
    <source>
        <dbReference type="EMBL" id="DAD86619.1"/>
    </source>
</evidence>
<sequence length="711" mass="79628">MVMATFEPHNSTPLIWYPGTKDESIRAVPYVAPEIPMHLPVVFTYASKGPFNAVISSASSAVALFGEEIFDEKSPYGTLATPFANLFKEYGNPMMVQRLHPKDMPAEARICLAIEWVKSPQFRKTVRTVSGEHEVDANNKIVLSTEEPIEGILARWRVIAMPSDGKLGTLETRTGTLQVRDDATSQSKISPIFEFKAQWKGKSGNNIGLRFSAPNKRGGLTNAQVSTLLDQKAYLYNIQVLTRQNERADGVVVKTQTGGNAVLCSFKEGAFDINAGNASIDFEEIFLDSYQDFDTRGGKPATYGDIGSFHLYRENLEEVLGEMYKVEAQTNNTALSTTEGVEDGKHLINFFTGRDHTNRPYNAIYVQRELDSNDAISMDSGKTFWLTGGGDGTMNNKNFDALVKEIFDTMATGNELHPTTWRDQGKYPFRQVYDVGYSTETKVSLYKVLGVRQEANLTMSTCDFINNPNQAPAVDAEESIGANLVSKARNYVESELFGTGAMRAVIIPQAMKLINNPRYKKYVPMTYEVARMRAQYMGQPGGMLAGYGYDAPPYNHVLEGKEVTNAYIPVESRIRSWDNGVSYFINKSDRVVFCPGLKTVYKNDTSILTSDITMQIICDIDYICFQVWAELTGNSKLTDEDFMELSDTMIRDRVRGRYDDRVVVVPQTYKDTKDQAQGYSWTCKVDLYGPNMRTLNKSFVVAKRMEDLTNA</sequence>
<dbReference type="Pfam" id="PF20961">
    <property type="entry name" value="phiKZ_gp29PR"/>
    <property type="match status" value="1"/>
</dbReference>
<reference evidence="2" key="1">
    <citation type="journal article" date="2021" name="Proc. Natl. Acad. Sci. U.S.A.">
        <title>A Catalog of Tens of Thousands of Viruses from Human Metagenomes Reveals Hidden Associations with Chronic Diseases.</title>
        <authorList>
            <person name="Tisza M.J."/>
            <person name="Buck C.B."/>
        </authorList>
    </citation>
    <scope>NUCLEOTIDE SEQUENCE</scope>
    <source>
        <strain evidence="2">Ct3wi9</strain>
    </source>
</reference>
<feature type="domain" description="Tail sheath protein gp29 gp29PR" evidence="1">
    <location>
        <begin position="150"/>
        <end position="392"/>
    </location>
</feature>
<organism evidence="2">
    <name type="scientific">Myoviridae sp. ct3wi9</name>
    <dbReference type="NCBI Taxonomy" id="2826610"/>
    <lineage>
        <taxon>Viruses</taxon>
        <taxon>Duplodnaviria</taxon>
        <taxon>Heunggongvirae</taxon>
        <taxon>Uroviricota</taxon>
        <taxon>Caudoviricetes</taxon>
    </lineage>
</organism>